<dbReference type="Proteomes" id="UP000183832">
    <property type="component" value="Unassembled WGS sequence"/>
</dbReference>
<keyword evidence="2" id="KW-1185">Reference proteome</keyword>
<proteinExistence type="predicted"/>
<sequence length="84" mass="10047">MVRGHENFKNIEWYNLRMLMVWILNGDVEATEISIYACSRLESFSCKHRKYIALNFKYVNIIECLHQQQLQVYIKLVATHPQTN</sequence>
<accession>A0A1J1HU95</accession>
<dbReference type="EMBL" id="CVRI01000020">
    <property type="protein sequence ID" value="CRK90940.1"/>
    <property type="molecule type" value="Genomic_DNA"/>
</dbReference>
<evidence type="ECO:0000313" key="1">
    <source>
        <dbReference type="EMBL" id="CRK90940.1"/>
    </source>
</evidence>
<protein>
    <submittedName>
        <fullName evidence="1">CLUMA_CG004629, isoform A</fullName>
    </submittedName>
</protein>
<organism evidence="1 2">
    <name type="scientific">Clunio marinus</name>
    <dbReference type="NCBI Taxonomy" id="568069"/>
    <lineage>
        <taxon>Eukaryota</taxon>
        <taxon>Metazoa</taxon>
        <taxon>Ecdysozoa</taxon>
        <taxon>Arthropoda</taxon>
        <taxon>Hexapoda</taxon>
        <taxon>Insecta</taxon>
        <taxon>Pterygota</taxon>
        <taxon>Neoptera</taxon>
        <taxon>Endopterygota</taxon>
        <taxon>Diptera</taxon>
        <taxon>Nematocera</taxon>
        <taxon>Chironomoidea</taxon>
        <taxon>Chironomidae</taxon>
        <taxon>Clunio</taxon>
    </lineage>
</organism>
<evidence type="ECO:0000313" key="2">
    <source>
        <dbReference type="Proteomes" id="UP000183832"/>
    </source>
</evidence>
<name>A0A1J1HU95_9DIPT</name>
<reference evidence="1 2" key="1">
    <citation type="submission" date="2015-04" db="EMBL/GenBank/DDBJ databases">
        <authorList>
            <person name="Syromyatnikov M.Y."/>
            <person name="Popov V.N."/>
        </authorList>
    </citation>
    <scope>NUCLEOTIDE SEQUENCE [LARGE SCALE GENOMIC DNA]</scope>
</reference>
<gene>
    <name evidence="1" type="ORF">CLUMA_CG004629</name>
</gene>
<dbReference type="AlphaFoldDB" id="A0A1J1HU95"/>